<evidence type="ECO:0000256" key="1">
    <source>
        <dbReference type="SAM" id="MobiDB-lite"/>
    </source>
</evidence>
<dbReference type="AlphaFoldDB" id="A0A0B0PVI1"/>
<gene>
    <name evidence="2" type="ORF">F383_36324</name>
</gene>
<accession>A0A0B0PVI1</accession>
<keyword evidence="3" id="KW-1185">Reference proteome</keyword>
<dbReference type="Proteomes" id="UP000032142">
    <property type="component" value="Unassembled WGS sequence"/>
</dbReference>
<reference evidence="3" key="1">
    <citation type="submission" date="2014-09" db="EMBL/GenBank/DDBJ databases">
        <authorList>
            <person name="Mudge J."/>
            <person name="Ramaraj T."/>
            <person name="Lindquist I.E."/>
            <person name="Bharti A.K."/>
            <person name="Sundararajan A."/>
            <person name="Cameron C.T."/>
            <person name="Woodward J.E."/>
            <person name="May G.D."/>
            <person name="Brubaker C."/>
            <person name="Broadhvest J."/>
            <person name="Wilkins T.A."/>
        </authorList>
    </citation>
    <scope>NUCLEOTIDE SEQUENCE</scope>
    <source>
        <strain evidence="3">cv. AKA8401</strain>
    </source>
</reference>
<protein>
    <submittedName>
        <fullName evidence="2">Uncharacterized protein</fullName>
    </submittedName>
</protein>
<feature type="region of interest" description="Disordered" evidence="1">
    <location>
        <begin position="1"/>
        <end position="20"/>
    </location>
</feature>
<organism evidence="2 3">
    <name type="scientific">Gossypium arboreum</name>
    <name type="common">Tree cotton</name>
    <name type="synonym">Gossypium nanking</name>
    <dbReference type="NCBI Taxonomy" id="29729"/>
    <lineage>
        <taxon>Eukaryota</taxon>
        <taxon>Viridiplantae</taxon>
        <taxon>Streptophyta</taxon>
        <taxon>Embryophyta</taxon>
        <taxon>Tracheophyta</taxon>
        <taxon>Spermatophyta</taxon>
        <taxon>Magnoliopsida</taxon>
        <taxon>eudicotyledons</taxon>
        <taxon>Gunneridae</taxon>
        <taxon>Pentapetalae</taxon>
        <taxon>rosids</taxon>
        <taxon>malvids</taxon>
        <taxon>Malvales</taxon>
        <taxon>Malvaceae</taxon>
        <taxon>Malvoideae</taxon>
        <taxon>Gossypium</taxon>
    </lineage>
</organism>
<dbReference type="EMBL" id="KN457351">
    <property type="protein sequence ID" value="KHG30498.1"/>
    <property type="molecule type" value="Genomic_DNA"/>
</dbReference>
<name>A0A0B0PVI1_GOSAR</name>
<evidence type="ECO:0000313" key="3">
    <source>
        <dbReference type="Proteomes" id="UP000032142"/>
    </source>
</evidence>
<sequence length="42" mass="4390">MVHPTAAVTPVSLPSSTRARRDSGECCDVVEECTIVGQGCAR</sequence>
<proteinExistence type="predicted"/>
<evidence type="ECO:0000313" key="2">
    <source>
        <dbReference type="EMBL" id="KHG30498.1"/>
    </source>
</evidence>